<evidence type="ECO:0000256" key="2">
    <source>
        <dbReference type="ARBA" id="ARBA00023163"/>
    </source>
</evidence>
<proteinExistence type="predicted"/>
<keyword evidence="2" id="KW-0804">Transcription</keyword>
<organism evidence="6 7">
    <name type="scientific">Roridomyces roridus</name>
    <dbReference type="NCBI Taxonomy" id="1738132"/>
    <lineage>
        <taxon>Eukaryota</taxon>
        <taxon>Fungi</taxon>
        <taxon>Dikarya</taxon>
        <taxon>Basidiomycota</taxon>
        <taxon>Agaricomycotina</taxon>
        <taxon>Agaricomycetes</taxon>
        <taxon>Agaricomycetidae</taxon>
        <taxon>Agaricales</taxon>
        <taxon>Marasmiineae</taxon>
        <taxon>Mycenaceae</taxon>
        <taxon>Roridomyces</taxon>
    </lineage>
</organism>
<dbReference type="GO" id="GO:0005634">
    <property type="term" value="C:nucleus"/>
    <property type="evidence" value="ECO:0007669"/>
    <property type="project" value="UniProtKB-UniRule"/>
</dbReference>
<dbReference type="GO" id="GO:0001228">
    <property type="term" value="F:DNA-binding transcription activator activity, RNA polymerase II-specific"/>
    <property type="evidence" value="ECO:0007669"/>
    <property type="project" value="TreeGrafter"/>
</dbReference>
<dbReference type="PANTHER" id="PTHR10270">
    <property type="entry name" value="SOX TRANSCRIPTION FACTOR"/>
    <property type="match status" value="1"/>
</dbReference>
<feature type="DNA-binding region" description="HMG box" evidence="3">
    <location>
        <begin position="27"/>
        <end position="93"/>
    </location>
</feature>
<keyword evidence="1 3" id="KW-0238">DNA-binding</keyword>
<feature type="region of interest" description="Disordered" evidence="4">
    <location>
        <begin position="1"/>
        <end position="28"/>
    </location>
</feature>
<dbReference type="Gene3D" id="1.10.30.10">
    <property type="entry name" value="High mobility group box domain"/>
    <property type="match status" value="1"/>
</dbReference>
<evidence type="ECO:0000313" key="6">
    <source>
        <dbReference type="EMBL" id="KAJ7635269.1"/>
    </source>
</evidence>
<evidence type="ECO:0000313" key="7">
    <source>
        <dbReference type="Proteomes" id="UP001221142"/>
    </source>
</evidence>
<dbReference type="CDD" id="cd01389">
    <property type="entry name" value="HMG-box_ROX1-like"/>
    <property type="match status" value="1"/>
</dbReference>
<feature type="domain" description="HMG box" evidence="5">
    <location>
        <begin position="27"/>
        <end position="93"/>
    </location>
</feature>
<feature type="region of interest" description="Disordered" evidence="4">
    <location>
        <begin position="101"/>
        <end position="142"/>
    </location>
</feature>
<dbReference type="InterPro" id="IPR050140">
    <property type="entry name" value="SRY-related_HMG-box_TF-like"/>
</dbReference>
<dbReference type="Proteomes" id="UP001221142">
    <property type="component" value="Unassembled WGS sequence"/>
</dbReference>
<dbReference type="SUPFAM" id="SSF47095">
    <property type="entry name" value="HMG-box"/>
    <property type="match status" value="1"/>
</dbReference>
<sequence length="273" mass="30040">MPSSCSNFLPVPAPDSQASTSAVSKTPPRPMNCFFLFRRDFALRQKNAGRRCTDTSKEASAAWEALPSAEKQVYREMAARVDEAHKINYPDYKYRPRTKEAKAEATAARATKSNGASGSGSTKHHKTKTSPQLDAVPTPDHSAALTPILNTFESQSQYSLGSADGDLYERQLFFPSPLVQSSPQVDAQNNTLESQSQRDVGAPGVAADALSIYSWVPSFALELPEFDPTPTELDLLQPDFGVLCGWDEEFANPLTREASSTRGYVHHTYYHPY</sequence>
<dbReference type="AlphaFoldDB" id="A0AAD7FP55"/>
<reference evidence="6" key="1">
    <citation type="submission" date="2023-03" db="EMBL/GenBank/DDBJ databases">
        <title>Massive genome expansion in bonnet fungi (Mycena s.s.) driven by repeated elements and novel gene families across ecological guilds.</title>
        <authorList>
            <consortium name="Lawrence Berkeley National Laboratory"/>
            <person name="Harder C.B."/>
            <person name="Miyauchi S."/>
            <person name="Viragh M."/>
            <person name="Kuo A."/>
            <person name="Thoen E."/>
            <person name="Andreopoulos B."/>
            <person name="Lu D."/>
            <person name="Skrede I."/>
            <person name="Drula E."/>
            <person name="Henrissat B."/>
            <person name="Morin E."/>
            <person name="Kohler A."/>
            <person name="Barry K."/>
            <person name="LaButti K."/>
            <person name="Morin E."/>
            <person name="Salamov A."/>
            <person name="Lipzen A."/>
            <person name="Mereny Z."/>
            <person name="Hegedus B."/>
            <person name="Baldrian P."/>
            <person name="Stursova M."/>
            <person name="Weitz H."/>
            <person name="Taylor A."/>
            <person name="Grigoriev I.V."/>
            <person name="Nagy L.G."/>
            <person name="Martin F."/>
            <person name="Kauserud H."/>
        </authorList>
    </citation>
    <scope>NUCLEOTIDE SEQUENCE</scope>
    <source>
        <strain evidence="6">9284</strain>
    </source>
</reference>
<feature type="compositionally biased region" description="Polar residues" evidence="4">
    <location>
        <begin position="180"/>
        <end position="198"/>
    </location>
</feature>
<keyword evidence="3" id="KW-0539">Nucleus</keyword>
<evidence type="ECO:0000259" key="5">
    <source>
        <dbReference type="PROSITE" id="PS50118"/>
    </source>
</evidence>
<dbReference type="InterPro" id="IPR009071">
    <property type="entry name" value="HMG_box_dom"/>
</dbReference>
<keyword evidence="7" id="KW-1185">Reference proteome</keyword>
<dbReference type="GO" id="GO:0030154">
    <property type="term" value="P:cell differentiation"/>
    <property type="evidence" value="ECO:0007669"/>
    <property type="project" value="TreeGrafter"/>
</dbReference>
<dbReference type="InterPro" id="IPR036910">
    <property type="entry name" value="HMG_box_dom_sf"/>
</dbReference>
<evidence type="ECO:0000256" key="3">
    <source>
        <dbReference type="PROSITE-ProRule" id="PRU00267"/>
    </source>
</evidence>
<name>A0AAD7FP55_9AGAR</name>
<comment type="caution">
    <text evidence="6">The sequence shown here is derived from an EMBL/GenBank/DDBJ whole genome shotgun (WGS) entry which is preliminary data.</text>
</comment>
<protein>
    <recommendedName>
        <fullName evidence="5">HMG box domain-containing protein</fullName>
    </recommendedName>
</protein>
<evidence type="ECO:0000256" key="4">
    <source>
        <dbReference type="SAM" id="MobiDB-lite"/>
    </source>
</evidence>
<dbReference type="EMBL" id="JARKIF010000007">
    <property type="protein sequence ID" value="KAJ7635269.1"/>
    <property type="molecule type" value="Genomic_DNA"/>
</dbReference>
<dbReference type="PROSITE" id="PS50118">
    <property type="entry name" value="HMG_BOX_2"/>
    <property type="match status" value="1"/>
</dbReference>
<dbReference type="GO" id="GO:0000978">
    <property type="term" value="F:RNA polymerase II cis-regulatory region sequence-specific DNA binding"/>
    <property type="evidence" value="ECO:0007669"/>
    <property type="project" value="TreeGrafter"/>
</dbReference>
<gene>
    <name evidence="6" type="ORF">FB45DRAFT_1002610</name>
</gene>
<accession>A0AAD7FP55</accession>
<feature type="region of interest" description="Disordered" evidence="4">
    <location>
        <begin position="180"/>
        <end position="199"/>
    </location>
</feature>
<dbReference type="Pfam" id="PF00505">
    <property type="entry name" value="HMG_box"/>
    <property type="match status" value="1"/>
</dbReference>
<dbReference type="SMART" id="SM00398">
    <property type="entry name" value="HMG"/>
    <property type="match status" value="1"/>
</dbReference>
<dbReference type="PANTHER" id="PTHR10270:SF161">
    <property type="entry name" value="SEX-DETERMINING REGION Y PROTEIN"/>
    <property type="match status" value="1"/>
</dbReference>
<evidence type="ECO:0000256" key="1">
    <source>
        <dbReference type="ARBA" id="ARBA00023125"/>
    </source>
</evidence>